<dbReference type="Proteomes" id="UP000247150">
    <property type="component" value="Unassembled WGS sequence"/>
</dbReference>
<organism evidence="1 2">
    <name type="scientific">Cytobacillus oceanisediminis</name>
    <dbReference type="NCBI Taxonomy" id="665099"/>
    <lineage>
        <taxon>Bacteria</taxon>
        <taxon>Bacillati</taxon>
        <taxon>Bacillota</taxon>
        <taxon>Bacilli</taxon>
        <taxon>Bacillales</taxon>
        <taxon>Bacillaceae</taxon>
        <taxon>Cytobacillus</taxon>
    </lineage>
</organism>
<protein>
    <submittedName>
        <fullName evidence="1">Uncharacterized protein</fullName>
    </submittedName>
</protein>
<proteinExistence type="predicted"/>
<name>A0A2V2ZKN4_9BACI</name>
<dbReference type="EMBL" id="QGTW01000016">
    <property type="protein sequence ID" value="PWW20212.1"/>
    <property type="molecule type" value="Genomic_DNA"/>
</dbReference>
<accession>A0A2V2ZKN4</accession>
<reference evidence="1 2" key="1">
    <citation type="submission" date="2018-05" db="EMBL/GenBank/DDBJ databases">
        <title>Freshwater and sediment microbial communities from various areas in North America, analyzing microbe dynamics in response to fracking.</title>
        <authorList>
            <person name="Lamendella R."/>
        </authorList>
    </citation>
    <scope>NUCLEOTIDE SEQUENCE [LARGE SCALE GENOMIC DNA]</scope>
    <source>
        <strain evidence="1 2">15_TX</strain>
    </source>
</reference>
<dbReference type="OrthoDB" id="2937786at2"/>
<comment type="caution">
    <text evidence="1">The sequence shown here is derived from an EMBL/GenBank/DDBJ whole genome shotgun (WGS) entry which is preliminary data.</text>
</comment>
<sequence>MNFQFPNIDEMKIEDAIVWYLKETNKVFSTKNRIAGTFSDEYKQALLQWKLELYRKALAERNSR</sequence>
<gene>
    <name evidence="1" type="ORF">DFO73_11626</name>
</gene>
<evidence type="ECO:0000313" key="2">
    <source>
        <dbReference type="Proteomes" id="UP000247150"/>
    </source>
</evidence>
<dbReference type="RefSeq" id="WP_110067107.1">
    <property type="nucleotide sequence ID" value="NZ_QGTW01000016.1"/>
</dbReference>
<evidence type="ECO:0000313" key="1">
    <source>
        <dbReference type="EMBL" id="PWW20212.1"/>
    </source>
</evidence>
<dbReference type="AlphaFoldDB" id="A0A2V2ZKN4"/>